<protein>
    <submittedName>
        <fullName evidence="3">Uncharacterized protein</fullName>
    </submittedName>
</protein>
<feature type="region of interest" description="Disordered" evidence="1">
    <location>
        <begin position="1"/>
        <end position="21"/>
    </location>
</feature>
<evidence type="ECO:0000256" key="2">
    <source>
        <dbReference type="SAM" id="Phobius"/>
    </source>
</evidence>
<evidence type="ECO:0000313" key="3">
    <source>
        <dbReference type="EMBL" id="MBM6674702.1"/>
    </source>
</evidence>
<comment type="caution">
    <text evidence="3">The sequence shown here is derived from an EMBL/GenBank/DDBJ whole genome shotgun (WGS) entry which is preliminary data.</text>
</comment>
<evidence type="ECO:0000313" key="4">
    <source>
        <dbReference type="Proteomes" id="UP000706891"/>
    </source>
</evidence>
<dbReference type="Proteomes" id="UP000706891">
    <property type="component" value="Unassembled WGS sequence"/>
</dbReference>
<feature type="transmembrane region" description="Helical" evidence="2">
    <location>
        <begin position="55"/>
        <end position="75"/>
    </location>
</feature>
<dbReference type="RefSeq" id="WP_205105802.1">
    <property type="nucleotide sequence ID" value="NZ_JACJJG010000115.1"/>
</dbReference>
<keyword evidence="2" id="KW-0472">Membrane</keyword>
<feature type="transmembrane region" description="Helical" evidence="2">
    <location>
        <begin position="25"/>
        <end position="49"/>
    </location>
</feature>
<keyword evidence="2" id="KW-1133">Transmembrane helix</keyword>
<organism evidence="3 4">
    <name type="scientific">Marseilla massiliensis</name>
    <dbReference type="NCBI Taxonomy" id="1841864"/>
    <lineage>
        <taxon>Bacteria</taxon>
        <taxon>Pseudomonadati</taxon>
        <taxon>Bacteroidota</taxon>
        <taxon>Bacteroidia</taxon>
        <taxon>Bacteroidales</taxon>
        <taxon>Prevotellaceae</taxon>
        <taxon>Marseilla</taxon>
    </lineage>
</organism>
<reference evidence="3" key="2">
    <citation type="journal article" date="2021" name="Sci. Rep.">
        <title>The distribution of antibiotic resistance genes in chicken gut microbiota commensals.</title>
        <authorList>
            <person name="Juricova H."/>
            <person name="Matiasovicova J."/>
            <person name="Kubasova T."/>
            <person name="Cejkova D."/>
            <person name="Rychlik I."/>
        </authorList>
    </citation>
    <scope>NUCLEOTIDE SEQUENCE</scope>
    <source>
        <strain evidence="3">An824</strain>
    </source>
</reference>
<name>A0A938WT82_9BACT</name>
<accession>A0A938WT82</accession>
<keyword evidence="4" id="KW-1185">Reference proteome</keyword>
<keyword evidence="2" id="KW-0812">Transmembrane</keyword>
<dbReference type="AlphaFoldDB" id="A0A938WT82"/>
<reference evidence="3" key="1">
    <citation type="submission" date="2020-08" db="EMBL/GenBank/DDBJ databases">
        <authorList>
            <person name="Cejkova D."/>
            <person name="Kubasova T."/>
            <person name="Jahodarova E."/>
            <person name="Rychlik I."/>
        </authorList>
    </citation>
    <scope>NUCLEOTIDE SEQUENCE</scope>
    <source>
        <strain evidence="3">An824</strain>
    </source>
</reference>
<proteinExistence type="predicted"/>
<sequence length="80" mass="9313">MGNWSERQDERKERREKDRSRREKLAGYFFDMSKLIFAALVLGGLTPLFSDSGAHVSWITMLSGLLATYFFAYFANRILK</sequence>
<dbReference type="EMBL" id="JACJJG010000115">
    <property type="protein sequence ID" value="MBM6674702.1"/>
    <property type="molecule type" value="Genomic_DNA"/>
</dbReference>
<evidence type="ECO:0000256" key="1">
    <source>
        <dbReference type="SAM" id="MobiDB-lite"/>
    </source>
</evidence>
<gene>
    <name evidence="3" type="ORF">H6A34_12570</name>
</gene>